<evidence type="ECO:0000313" key="1">
    <source>
        <dbReference type="EMBL" id="TCO03303.1"/>
    </source>
</evidence>
<comment type="caution">
    <text evidence="1">The sequence shown here is derived from an EMBL/GenBank/DDBJ whole genome shotgun (WGS) entry which is preliminary data.</text>
</comment>
<dbReference type="Proteomes" id="UP000295221">
    <property type="component" value="Unassembled WGS sequence"/>
</dbReference>
<gene>
    <name evidence="1" type="ORF">EV194_12115</name>
</gene>
<reference evidence="1 2" key="1">
    <citation type="submission" date="2019-03" db="EMBL/GenBank/DDBJ databases">
        <title>Genomic Encyclopedia of Type Strains, Phase IV (KMG-IV): sequencing the most valuable type-strain genomes for metagenomic binning, comparative biology and taxonomic classification.</title>
        <authorList>
            <person name="Goeker M."/>
        </authorList>
    </citation>
    <scope>NUCLEOTIDE SEQUENCE [LARGE SCALE GENOMIC DNA]</scope>
    <source>
        <strain evidence="1 2">DSM 24179</strain>
    </source>
</reference>
<name>A0A4R2G6M6_9BACT</name>
<protein>
    <submittedName>
        <fullName evidence="1">Uncharacterized protein</fullName>
    </submittedName>
</protein>
<organism evidence="1 2">
    <name type="scientific">Natronoflexus pectinivorans</name>
    <dbReference type="NCBI Taxonomy" id="682526"/>
    <lineage>
        <taxon>Bacteria</taxon>
        <taxon>Pseudomonadati</taxon>
        <taxon>Bacteroidota</taxon>
        <taxon>Bacteroidia</taxon>
        <taxon>Marinilabiliales</taxon>
        <taxon>Marinilabiliaceae</taxon>
        <taxon>Natronoflexus</taxon>
    </lineage>
</organism>
<proteinExistence type="predicted"/>
<dbReference type="EMBL" id="SLWK01000021">
    <property type="protein sequence ID" value="TCO03303.1"/>
    <property type="molecule type" value="Genomic_DNA"/>
</dbReference>
<dbReference type="AlphaFoldDB" id="A0A4R2G6M6"/>
<accession>A0A4R2G6M6</accession>
<evidence type="ECO:0000313" key="2">
    <source>
        <dbReference type="Proteomes" id="UP000295221"/>
    </source>
</evidence>
<sequence length="36" mass="3758">MKQAIGKPSHTGEVLSPVEVRMTMMASSPEASGAIE</sequence>
<keyword evidence="2" id="KW-1185">Reference proteome</keyword>